<dbReference type="RefSeq" id="WP_131763275.1">
    <property type="nucleotide sequence ID" value="NZ_CAACUY010000314.1"/>
</dbReference>
<comment type="caution">
    <text evidence="7">The sequence shown here is derived from an EMBL/GenBank/DDBJ whole genome shotgun (WGS) entry which is preliminary data.</text>
</comment>
<evidence type="ECO:0000256" key="4">
    <source>
        <dbReference type="ARBA" id="ARBA00022679"/>
    </source>
</evidence>
<dbReference type="PANTHER" id="PTHR43619">
    <property type="entry name" value="S-ADENOSYL-L-METHIONINE-DEPENDENT METHYLTRANSFERASE YKTD-RELATED"/>
    <property type="match status" value="1"/>
</dbReference>
<dbReference type="InterPro" id="IPR029063">
    <property type="entry name" value="SAM-dependent_MTases_sf"/>
</dbReference>
<keyword evidence="3 6" id="KW-0489">Methyltransferase</keyword>
<evidence type="ECO:0000313" key="8">
    <source>
        <dbReference type="Proteomes" id="UP001597063"/>
    </source>
</evidence>
<evidence type="ECO:0000256" key="1">
    <source>
        <dbReference type="ARBA" id="ARBA00003907"/>
    </source>
</evidence>
<dbReference type="InterPro" id="IPR011610">
    <property type="entry name" value="SAM_mthyl_Trfase_ML2640-like"/>
</dbReference>
<sequence>MSSGTMAEGRPSRTALAAAAARAAHPLVDDEPLIFTDPLVSPLLGGLADEMIGYHRSSGDHLILAGTRTVTTVRSRYTEGRLGGHGQYVVLGAGLDTYAFRSAPGVRVFEVDHPSTQEWKKGLLEAAGILVPETAAFVPVDFEAEAPVRKLKDEASFDPGRPALVSWLGVSYYLTRDAIAAVLDEISGMAPGTELVLDYALPPGIRDAAGDAFAEIAGQIVVEYGEPKRSLLAPDEVDALLEEHGLKVAENVRLAEAVPPRLWHRTDALRPFDYFRLVRATVAA</sequence>
<keyword evidence="8" id="KW-1185">Reference proteome</keyword>
<comment type="function">
    <text evidence="1 6">Exhibits S-adenosyl-L-methionine-dependent methyltransferase activity.</text>
</comment>
<gene>
    <name evidence="7" type="ORF">ACFQZM_46545</name>
</gene>
<organism evidence="7 8">
    <name type="scientific">Actinomadura fibrosa</name>
    <dbReference type="NCBI Taxonomy" id="111802"/>
    <lineage>
        <taxon>Bacteria</taxon>
        <taxon>Bacillati</taxon>
        <taxon>Actinomycetota</taxon>
        <taxon>Actinomycetes</taxon>
        <taxon>Streptosporangiales</taxon>
        <taxon>Thermomonosporaceae</taxon>
        <taxon>Actinomadura</taxon>
    </lineage>
</organism>
<proteinExistence type="inferred from homology"/>
<evidence type="ECO:0000256" key="2">
    <source>
        <dbReference type="ARBA" id="ARBA00008138"/>
    </source>
</evidence>
<keyword evidence="4" id="KW-0808">Transferase</keyword>
<reference evidence="8" key="1">
    <citation type="journal article" date="2019" name="Int. J. Syst. Evol. Microbiol.">
        <title>The Global Catalogue of Microorganisms (GCM) 10K type strain sequencing project: providing services to taxonomists for standard genome sequencing and annotation.</title>
        <authorList>
            <consortium name="The Broad Institute Genomics Platform"/>
            <consortium name="The Broad Institute Genome Sequencing Center for Infectious Disease"/>
            <person name="Wu L."/>
            <person name="Ma J."/>
        </authorList>
    </citation>
    <scope>NUCLEOTIDE SEQUENCE [LARGE SCALE GENOMIC DNA]</scope>
    <source>
        <strain evidence="8">JCM 9371</strain>
    </source>
</reference>
<evidence type="ECO:0000313" key="7">
    <source>
        <dbReference type="EMBL" id="MFD0692017.1"/>
    </source>
</evidence>
<evidence type="ECO:0000256" key="5">
    <source>
        <dbReference type="ARBA" id="ARBA00022691"/>
    </source>
</evidence>
<dbReference type="Pfam" id="PF04072">
    <property type="entry name" value="LCM"/>
    <property type="match status" value="1"/>
</dbReference>
<dbReference type="SUPFAM" id="SSF53335">
    <property type="entry name" value="S-adenosyl-L-methionine-dependent methyltransferases"/>
    <property type="match status" value="1"/>
</dbReference>
<dbReference type="GO" id="GO:0008168">
    <property type="term" value="F:methyltransferase activity"/>
    <property type="evidence" value="ECO:0007669"/>
    <property type="project" value="UniProtKB-KW"/>
</dbReference>
<keyword evidence="5 6" id="KW-0949">S-adenosyl-L-methionine</keyword>
<dbReference type="Proteomes" id="UP001597063">
    <property type="component" value="Unassembled WGS sequence"/>
</dbReference>
<dbReference type="PANTHER" id="PTHR43619:SF2">
    <property type="entry name" value="S-ADENOSYL-L-METHIONINE-DEPENDENT METHYLTRANSFERASES SUPERFAMILY PROTEIN"/>
    <property type="match status" value="1"/>
</dbReference>
<dbReference type="GO" id="GO:0032259">
    <property type="term" value="P:methylation"/>
    <property type="evidence" value="ECO:0007669"/>
    <property type="project" value="UniProtKB-KW"/>
</dbReference>
<dbReference type="NCBIfam" id="TIGR00027">
    <property type="entry name" value="mthyl_TIGR00027"/>
    <property type="match status" value="1"/>
</dbReference>
<protein>
    <recommendedName>
        <fullName evidence="6">S-adenosyl-L-methionine-dependent methyltransferase</fullName>
        <ecNumber evidence="6">2.1.1.-</ecNumber>
    </recommendedName>
</protein>
<dbReference type="EC" id="2.1.1.-" evidence="6"/>
<dbReference type="EMBL" id="JBHTGP010000035">
    <property type="protein sequence ID" value="MFD0692017.1"/>
    <property type="molecule type" value="Genomic_DNA"/>
</dbReference>
<evidence type="ECO:0000256" key="3">
    <source>
        <dbReference type="ARBA" id="ARBA00022603"/>
    </source>
</evidence>
<dbReference type="InterPro" id="IPR007213">
    <property type="entry name" value="Ppm1/Ppm2/Tcmp"/>
</dbReference>
<accession>A0ABW2Y3W2</accession>
<evidence type="ECO:0000256" key="6">
    <source>
        <dbReference type="RuleBase" id="RU362030"/>
    </source>
</evidence>
<comment type="similarity">
    <text evidence="2 6">Belongs to the UPF0677 family.</text>
</comment>
<dbReference type="Gene3D" id="3.40.50.150">
    <property type="entry name" value="Vaccinia Virus protein VP39"/>
    <property type="match status" value="1"/>
</dbReference>
<name>A0ABW2Y3W2_9ACTN</name>